<evidence type="ECO:0000313" key="2">
    <source>
        <dbReference type="EMBL" id="GJU07697.1"/>
    </source>
</evidence>
<protein>
    <submittedName>
        <fullName evidence="2">Reverse transcriptase domain-containing protein</fullName>
    </submittedName>
</protein>
<reference evidence="2" key="2">
    <citation type="submission" date="2022-01" db="EMBL/GenBank/DDBJ databases">
        <authorList>
            <person name="Yamashiro T."/>
            <person name="Shiraishi A."/>
            <person name="Satake H."/>
            <person name="Nakayama K."/>
        </authorList>
    </citation>
    <scope>NUCLEOTIDE SEQUENCE</scope>
</reference>
<reference evidence="2" key="1">
    <citation type="journal article" date="2022" name="Int. J. Mol. Sci.">
        <title>Draft Genome of Tanacetum Coccineum: Genomic Comparison of Closely Related Tanacetum-Family Plants.</title>
        <authorList>
            <person name="Yamashiro T."/>
            <person name="Shiraishi A."/>
            <person name="Nakayama K."/>
            <person name="Satake H."/>
        </authorList>
    </citation>
    <scope>NUCLEOTIDE SEQUENCE</scope>
</reference>
<keyword evidence="2" id="KW-0808">Transferase</keyword>
<dbReference type="Pfam" id="PF03732">
    <property type="entry name" value="Retrotrans_gag"/>
    <property type="match status" value="1"/>
</dbReference>
<proteinExistence type="predicted"/>
<keyword evidence="2" id="KW-0548">Nucleotidyltransferase</keyword>
<keyword evidence="3" id="KW-1185">Reference proteome</keyword>
<feature type="domain" description="Retrotransposon gag" evidence="1">
    <location>
        <begin position="38"/>
        <end position="106"/>
    </location>
</feature>
<dbReference type="PANTHER" id="PTHR33223">
    <property type="entry name" value="CCHC-TYPE DOMAIN-CONTAINING PROTEIN"/>
    <property type="match status" value="1"/>
</dbReference>
<organism evidence="2 3">
    <name type="scientific">Tanacetum coccineum</name>
    <dbReference type="NCBI Taxonomy" id="301880"/>
    <lineage>
        <taxon>Eukaryota</taxon>
        <taxon>Viridiplantae</taxon>
        <taxon>Streptophyta</taxon>
        <taxon>Embryophyta</taxon>
        <taxon>Tracheophyta</taxon>
        <taxon>Spermatophyta</taxon>
        <taxon>Magnoliopsida</taxon>
        <taxon>eudicotyledons</taxon>
        <taxon>Gunneridae</taxon>
        <taxon>Pentapetalae</taxon>
        <taxon>asterids</taxon>
        <taxon>campanulids</taxon>
        <taxon>Asterales</taxon>
        <taxon>Asteraceae</taxon>
        <taxon>Asteroideae</taxon>
        <taxon>Anthemideae</taxon>
        <taxon>Anthemidinae</taxon>
        <taxon>Tanacetum</taxon>
    </lineage>
</organism>
<dbReference type="EMBL" id="BQNB010021564">
    <property type="protein sequence ID" value="GJU07697.1"/>
    <property type="molecule type" value="Genomic_DNA"/>
</dbReference>
<comment type="caution">
    <text evidence="2">The sequence shown here is derived from an EMBL/GenBank/DDBJ whole genome shotgun (WGS) entry which is preliminary data.</text>
</comment>
<dbReference type="GO" id="GO:0003964">
    <property type="term" value="F:RNA-directed DNA polymerase activity"/>
    <property type="evidence" value="ECO:0007669"/>
    <property type="project" value="UniProtKB-KW"/>
</dbReference>
<dbReference type="PANTHER" id="PTHR33223:SF11">
    <property type="entry name" value="ELEMENT PROTEIN, PUTATIVE-RELATED"/>
    <property type="match status" value="1"/>
</dbReference>
<name>A0ABQ5J845_9ASTR</name>
<accession>A0ABQ5J845</accession>
<evidence type="ECO:0000313" key="3">
    <source>
        <dbReference type="Proteomes" id="UP001151760"/>
    </source>
</evidence>
<sequence length="163" mass="18855">MPTNVKTYDGMGDLEDHLKIFQAAAKIERWAMPTWCHMFNSTFIGSARVWFNKIPSKSIDNYEMLRKAFLGNYSQQNKYIKDPVEIHHIKQRQGEPTKVFMERFKAKSMHEADKEAVKLGQLSHLVKEIKQGGKRGEQAKAAKKGEAPNKEMDIAIFMVQPWQ</sequence>
<dbReference type="InterPro" id="IPR005162">
    <property type="entry name" value="Retrotrans_gag_dom"/>
</dbReference>
<evidence type="ECO:0000259" key="1">
    <source>
        <dbReference type="Pfam" id="PF03732"/>
    </source>
</evidence>
<dbReference type="Proteomes" id="UP001151760">
    <property type="component" value="Unassembled WGS sequence"/>
</dbReference>
<gene>
    <name evidence="2" type="ORF">Tco_1124127</name>
</gene>
<keyword evidence="2" id="KW-0695">RNA-directed DNA polymerase</keyword>